<evidence type="ECO:0000313" key="3">
    <source>
        <dbReference type="EMBL" id="KAG5463044.1"/>
    </source>
</evidence>
<dbReference type="EMBL" id="JAEFCI010001229">
    <property type="protein sequence ID" value="KAG5463044.1"/>
    <property type="molecule type" value="Genomic_DNA"/>
</dbReference>
<comment type="caution">
    <text evidence="3">The sequence shown here is derived from an EMBL/GenBank/DDBJ whole genome shotgun (WGS) entry which is preliminary data.</text>
</comment>
<evidence type="ECO:0000256" key="2">
    <source>
        <dbReference type="SAM" id="Phobius"/>
    </source>
</evidence>
<feature type="non-terminal residue" evidence="3">
    <location>
        <position position="1"/>
    </location>
</feature>
<protein>
    <recommendedName>
        <fullName evidence="5">Transmembrane protein</fullName>
    </recommendedName>
</protein>
<reference evidence="3 4" key="1">
    <citation type="journal article" name="Sci. Rep.">
        <title>Genome-scale phylogenetic analyses confirm Olpidium as the closest living zoosporic fungus to the non-flagellated, terrestrial fungi.</title>
        <authorList>
            <person name="Chang Y."/>
            <person name="Rochon D."/>
            <person name="Sekimoto S."/>
            <person name="Wang Y."/>
            <person name="Chovatia M."/>
            <person name="Sandor L."/>
            <person name="Salamov A."/>
            <person name="Grigoriev I.V."/>
            <person name="Stajich J.E."/>
            <person name="Spatafora J.W."/>
        </authorList>
    </citation>
    <scope>NUCLEOTIDE SEQUENCE [LARGE SCALE GENOMIC DNA]</scope>
    <source>
        <strain evidence="3">S191</strain>
    </source>
</reference>
<feature type="transmembrane region" description="Helical" evidence="2">
    <location>
        <begin position="74"/>
        <end position="94"/>
    </location>
</feature>
<keyword evidence="4" id="KW-1185">Reference proteome</keyword>
<organism evidence="3 4">
    <name type="scientific">Olpidium bornovanus</name>
    <dbReference type="NCBI Taxonomy" id="278681"/>
    <lineage>
        <taxon>Eukaryota</taxon>
        <taxon>Fungi</taxon>
        <taxon>Fungi incertae sedis</taxon>
        <taxon>Olpidiomycota</taxon>
        <taxon>Olpidiomycotina</taxon>
        <taxon>Olpidiomycetes</taxon>
        <taxon>Olpidiales</taxon>
        <taxon>Olpidiaceae</taxon>
        <taxon>Olpidium</taxon>
    </lineage>
</organism>
<sequence>GRASKSIRRDVATATRPTLSAQTRNVPRASAPARRPAEHGPTAASFDAHAEKKSFFFWRRKPCGSATLRPSTGYLICFFFFFFFFFLQGIFLRLRNWFEKTLSAFSFRWFLSRLWGRAAAAEPVFSSTCVPRVPRHILFFFFFFFFPGHAGVLWREKKGSPFFSKLIVARRALGDCPRGVWLVSGNTFKLISCSGTTLRPRAAPSSDQRSR</sequence>
<dbReference type="AlphaFoldDB" id="A0A8H8DLL3"/>
<evidence type="ECO:0000313" key="4">
    <source>
        <dbReference type="Proteomes" id="UP000673691"/>
    </source>
</evidence>
<feature type="transmembrane region" description="Helical" evidence="2">
    <location>
        <begin position="136"/>
        <end position="154"/>
    </location>
</feature>
<keyword evidence="2" id="KW-0472">Membrane</keyword>
<accession>A0A8H8DLL3</accession>
<feature type="compositionally biased region" description="Polar residues" evidence="1">
    <location>
        <begin position="15"/>
        <end position="25"/>
    </location>
</feature>
<gene>
    <name evidence="3" type="ORF">BJ554DRAFT_2171</name>
</gene>
<evidence type="ECO:0000256" key="1">
    <source>
        <dbReference type="SAM" id="MobiDB-lite"/>
    </source>
</evidence>
<evidence type="ECO:0008006" key="5">
    <source>
        <dbReference type="Google" id="ProtNLM"/>
    </source>
</evidence>
<name>A0A8H8DLL3_9FUNG</name>
<keyword evidence="2" id="KW-0812">Transmembrane</keyword>
<keyword evidence="2" id="KW-1133">Transmembrane helix</keyword>
<dbReference type="Proteomes" id="UP000673691">
    <property type="component" value="Unassembled WGS sequence"/>
</dbReference>
<feature type="region of interest" description="Disordered" evidence="1">
    <location>
        <begin position="1"/>
        <end position="43"/>
    </location>
</feature>
<proteinExistence type="predicted"/>